<proteinExistence type="predicted"/>
<dbReference type="NCBIfam" id="TIGR02097">
    <property type="entry name" value="yccV"/>
    <property type="match status" value="1"/>
</dbReference>
<dbReference type="Proteomes" id="UP000259610">
    <property type="component" value="Unassembled WGS sequence"/>
</dbReference>
<evidence type="ECO:0000259" key="2">
    <source>
        <dbReference type="SMART" id="SM00992"/>
    </source>
</evidence>
<dbReference type="AlphaFoldDB" id="A0A3B9GUH6"/>
<dbReference type="PANTHER" id="PTHR48439:SF1">
    <property type="entry name" value="HEMIMETHYLATED DNA-BINDING DOMAIN-CONTAINING PROTEIN"/>
    <property type="match status" value="1"/>
</dbReference>
<dbReference type="InterPro" id="IPR036623">
    <property type="entry name" value="Hemimethylated_DNA-bd_sf"/>
</dbReference>
<organism evidence="3 4">
    <name type="scientific">Hyphomonas adhaerens</name>
    <dbReference type="NCBI Taxonomy" id="81029"/>
    <lineage>
        <taxon>Bacteria</taxon>
        <taxon>Pseudomonadati</taxon>
        <taxon>Pseudomonadota</taxon>
        <taxon>Alphaproteobacteria</taxon>
        <taxon>Hyphomonadales</taxon>
        <taxon>Hyphomonadaceae</taxon>
        <taxon>Hyphomonas</taxon>
    </lineage>
</organism>
<feature type="domain" description="Hemimethylated DNA-binding" evidence="2">
    <location>
        <begin position="46"/>
        <end position="145"/>
    </location>
</feature>
<keyword evidence="3" id="KW-0346">Stress response</keyword>
<name>A0A3B9GUH6_9PROT</name>
<sequence length="150" mass="17480">MTSRRGLFGWLTGGRSRKSRQSAEAPYVLDRPVDRNVSYNAVSTFTAKYQIGQVVRHRHFPFRGIIFDVDPQFANTDEWYEAIPEEVRPRKDQPFYHLFAENERTHYIAYVSEQNLVPDDSAQPLSHPDIQEWFNVTSRGTYELKKGVAN</sequence>
<dbReference type="Gene3D" id="2.30.30.390">
    <property type="entry name" value="Hemimethylated DNA-binding domain"/>
    <property type="match status" value="1"/>
</dbReference>
<dbReference type="InterPro" id="IPR011722">
    <property type="entry name" value="Hemimethylated_DNA-bd_dom"/>
</dbReference>
<dbReference type="EMBL" id="DMAN01000062">
    <property type="protein sequence ID" value="HAE26107.1"/>
    <property type="molecule type" value="Genomic_DNA"/>
</dbReference>
<dbReference type="InterPro" id="IPR053189">
    <property type="entry name" value="Clp_protease_adapter_ClpF"/>
</dbReference>
<accession>A0A3B9GUH6</accession>
<protein>
    <recommendedName>
        <fullName evidence="1">Heat shock protein HspQ</fullName>
    </recommendedName>
</protein>
<evidence type="ECO:0000313" key="3">
    <source>
        <dbReference type="EMBL" id="HAE26107.1"/>
    </source>
</evidence>
<dbReference type="SUPFAM" id="SSF141255">
    <property type="entry name" value="YccV-like"/>
    <property type="match status" value="1"/>
</dbReference>
<evidence type="ECO:0000256" key="1">
    <source>
        <dbReference type="NCBIfam" id="TIGR02097"/>
    </source>
</evidence>
<dbReference type="SMART" id="SM00992">
    <property type="entry name" value="YccV-like"/>
    <property type="match status" value="1"/>
</dbReference>
<comment type="caution">
    <text evidence="3">The sequence shown here is derived from an EMBL/GenBank/DDBJ whole genome shotgun (WGS) entry which is preliminary data.</text>
</comment>
<dbReference type="Pfam" id="PF08755">
    <property type="entry name" value="YccV-like"/>
    <property type="match status" value="1"/>
</dbReference>
<evidence type="ECO:0000313" key="4">
    <source>
        <dbReference type="Proteomes" id="UP000259610"/>
    </source>
</evidence>
<dbReference type="GO" id="GO:0003677">
    <property type="term" value="F:DNA binding"/>
    <property type="evidence" value="ECO:0007669"/>
    <property type="project" value="UniProtKB-UniRule"/>
</dbReference>
<gene>
    <name evidence="3" type="primary">hspQ</name>
    <name evidence="3" type="ORF">DCG58_03015</name>
</gene>
<reference evidence="3 4" key="1">
    <citation type="journal article" date="2018" name="Nat. Biotechnol.">
        <title>A standardized bacterial taxonomy based on genome phylogeny substantially revises the tree of life.</title>
        <authorList>
            <person name="Parks D.H."/>
            <person name="Chuvochina M."/>
            <person name="Waite D.W."/>
            <person name="Rinke C."/>
            <person name="Skarshewski A."/>
            <person name="Chaumeil P.A."/>
            <person name="Hugenholtz P."/>
        </authorList>
    </citation>
    <scope>NUCLEOTIDE SEQUENCE [LARGE SCALE GENOMIC DNA]</scope>
    <source>
        <strain evidence="3">UBA8733</strain>
    </source>
</reference>
<dbReference type="PANTHER" id="PTHR48439">
    <property type="entry name" value="HEMIMETHYLATED DNA-BINDING DOMAIN-CONTAINING PROTEIN"/>
    <property type="match status" value="1"/>
</dbReference>